<dbReference type="InterPro" id="IPR013737">
    <property type="entry name" value="Bac_rhamnosid_N"/>
</dbReference>
<evidence type="ECO:0000259" key="7">
    <source>
        <dbReference type="Pfam" id="PF17390"/>
    </source>
</evidence>
<dbReference type="InterPro" id="IPR008928">
    <property type="entry name" value="6-hairpin_glycosidase_sf"/>
</dbReference>
<dbReference type="Pfam" id="PF17389">
    <property type="entry name" value="Bac_rhamnosid6H"/>
    <property type="match status" value="1"/>
</dbReference>
<keyword evidence="3 8" id="KW-0378">Hydrolase</keyword>
<keyword evidence="9" id="KW-1185">Reference proteome</keyword>
<evidence type="ECO:0000256" key="3">
    <source>
        <dbReference type="ARBA" id="ARBA00022801"/>
    </source>
</evidence>
<evidence type="ECO:0000313" key="8">
    <source>
        <dbReference type="EMBL" id="MFD1613193.1"/>
    </source>
</evidence>
<gene>
    <name evidence="8" type="ORF">ACFSCW_15415</name>
</gene>
<dbReference type="Gene3D" id="2.60.40.10">
    <property type="entry name" value="Immunoglobulins"/>
    <property type="match status" value="1"/>
</dbReference>
<dbReference type="PANTHER" id="PTHR33307:SF6">
    <property type="entry name" value="ALPHA-RHAMNOSIDASE (EUROFUNG)-RELATED"/>
    <property type="match status" value="1"/>
</dbReference>
<dbReference type="InterPro" id="IPR035398">
    <property type="entry name" value="Bac_rhamnosid_C"/>
</dbReference>
<dbReference type="InterPro" id="IPR013783">
    <property type="entry name" value="Ig-like_fold"/>
</dbReference>
<comment type="catalytic activity">
    <reaction evidence="1">
        <text>Hydrolysis of terminal non-reducing alpha-L-rhamnose residues in alpha-L-rhamnosides.</text>
        <dbReference type="EC" id="3.2.1.40"/>
    </reaction>
</comment>
<dbReference type="Gene3D" id="2.60.420.10">
    <property type="entry name" value="Maltose phosphorylase, domain 3"/>
    <property type="match status" value="1"/>
</dbReference>
<protein>
    <recommendedName>
        <fullName evidence="2">alpha-L-rhamnosidase</fullName>
        <ecNumber evidence="2">3.2.1.40</ecNumber>
    </recommendedName>
</protein>
<dbReference type="RefSeq" id="WP_380891034.1">
    <property type="nucleotide sequence ID" value="NZ_JBHUDY010000002.1"/>
</dbReference>
<dbReference type="Pfam" id="PF08531">
    <property type="entry name" value="Bac_rhamnosid_N"/>
    <property type="match status" value="1"/>
</dbReference>
<dbReference type="EMBL" id="JBHUDY010000002">
    <property type="protein sequence ID" value="MFD1613193.1"/>
    <property type="molecule type" value="Genomic_DNA"/>
</dbReference>
<dbReference type="InterPro" id="IPR012341">
    <property type="entry name" value="6hp_glycosidase-like_sf"/>
</dbReference>
<dbReference type="Gene3D" id="2.60.120.260">
    <property type="entry name" value="Galactose-binding domain-like"/>
    <property type="match status" value="2"/>
</dbReference>
<dbReference type="SUPFAM" id="SSF48208">
    <property type="entry name" value="Six-hairpin glycosidases"/>
    <property type="match status" value="1"/>
</dbReference>
<feature type="domain" description="Alpha-L-rhamnosidase C-terminal" evidence="7">
    <location>
        <begin position="791"/>
        <end position="854"/>
    </location>
</feature>
<feature type="domain" description="Bacterial alpha-L-rhamnosidase N-terminal" evidence="5">
    <location>
        <begin position="159"/>
        <end position="326"/>
    </location>
</feature>
<proteinExistence type="predicted"/>
<name>A0ABW4I5D5_9SPHN</name>
<dbReference type="Proteomes" id="UP001597115">
    <property type="component" value="Unassembled WGS sequence"/>
</dbReference>
<dbReference type="Pfam" id="PF17390">
    <property type="entry name" value="Bac_rhamnosid_C"/>
    <property type="match status" value="1"/>
</dbReference>
<dbReference type="EC" id="3.2.1.40" evidence="2"/>
<feature type="domain" description="Alpha-L-rhamnosidase concanavalin-like" evidence="4">
    <location>
        <begin position="339"/>
        <end position="418"/>
    </location>
</feature>
<evidence type="ECO:0000259" key="5">
    <source>
        <dbReference type="Pfam" id="PF08531"/>
    </source>
</evidence>
<dbReference type="PANTHER" id="PTHR33307">
    <property type="entry name" value="ALPHA-RHAMNOSIDASE (EUROFUNG)"/>
    <property type="match status" value="1"/>
</dbReference>
<evidence type="ECO:0000313" key="9">
    <source>
        <dbReference type="Proteomes" id="UP001597115"/>
    </source>
</evidence>
<dbReference type="PIRSF" id="PIRSF010631">
    <property type="entry name" value="A-rhamnsds"/>
    <property type="match status" value="1"/>
</dbReference>
<dbReference type="InterPro" id="IPR035396">
    <property type="entry name" value="Bac_rhamnosid6H"/>
</dbReference>
<feature type="domain" description="Alpha-L-rhamnosidase six-hairpin glycosidase" evidence="6">
    <location>
        <begin position="438"/>
        <end position="788"/>
    </location>
</feature>
<dbReference type="InterPro" id="IPR008902">
    <property type="entry name" value="Rhamnosid_concanavalin"/>
</dbReference>
<sequence length="889" mass="96813">MEGETSPADPSHLDDEVKVVGLATNDDSGLFATAFRRPLLSWRLAATRTDVLQTGYEIEIAGDKEFTSILASTGRVAATSPIGAPWPGEPLSSREIVWCRVRAWTDRGVTAWSSALRIEGTLFDRDDWVAQPISPVFNVGQNEPVVVPLLRRSFAAASEVASARLYVSALGIYELWINGRRVGDELLEPGWTEYKQRLLFASHDVTGLLRAGENVLAAAVGDGWWRGNLTWMNRRAVYGETTALITQLEITYVDGTRETVATDESWKGNTGELLGADIYNGCTRDLARGEQGWRDVGFDESGWAPVVALPLPSRLEQRSIPPVRIVDTFTVVPSPGERGRYNVDCGQNLTGFLRITARADSQATLRVRHAEVLERDGTLHTAALRNAKATDTYHVPKGTFALEPAFTYHGFRYAEIELDGSVLIDRIEVCVIASDLRTIGSFACSDERVNRLYSNICWSQRGNFLAVPTDCPQRDERLGWTGDIQVFAPTACANFDSRAFLASWMVDLALEQATNGNVPSTVPNVIGGHEFEFGGVGWGDAATLVPWAIYEAYGDTEVLARQLPSMRRWVDYGASRLSSYGVWTGDFHLGDWLDPGAPPDEPEQATPPSALIASAYLAFSAGVVARVAELLGDAEAARHYSALRERVAGASWHRWHEVAGRTQTGCAMFIEFGIAPAGEIARFGNLLADLVEQTEGRIATGFLGTPLVLPALTRAGRIDAAYRLLMNERAPGWLYQVINGATTIWERWDAIQPGGDIHSGAMSSGGGSSMISFNHYAYGSVGSWLYRSLAGIVPLEPGYQMIAFAPQPGNDIVWAEASIDTQFGAAGIRWDRAGDALRLRIDLPPGACGKVFAPAGWVLPDGSAGSRFLSGRHELTLTYRGLADDLARP</sequence>
<dbReference type="Gene3D" id="1.50.10.10">
    <property type="match status" value="1"/>
</dbReference>
<dbReference type="GO" id="GO:0016787">
    <property type="term" value="F:hydrolase activity"/>
    <property type="evidence" value="ECO:0007669"/>
    <property type="project" value="UniProtKB-KW"/>
</dbReference>
<accession>A0ABW4I5D5</accession>
<dbReference type="Pfam" id="PF05592">
    <property type="entry name" value="Bac_rhamnosid"/>
    <property type="match status" value="1"/>
</dbReference>
<evidence type="ECO:0000256" key="2">
    <source>
        <dbReference type="ARBA" id="ARBA00012652"/>
    </source>
</evidence>
<dbReference type="Pfam" id="PF25788">
    <property type="entry name" value="Ig_Rha78A_N"/>
    <property type="match status" value="1"/>
</dbReference>
<evidence type="ECO:0000256" key="1">
    <source>
        <dbReference type="ARBA" id="ARBA00001445"/>
    </source>
</evidence>
<comment type="caution">
    <text evidence="8">The sequence shown here is derived from an EMBL/GenBank/DDBJ whole genome shotgun (WGS) entry which is preliminary data.</text>
</comment>
<evidence type="ECO:0000259" key="4">
    <source>
        <dbReference type="Pfam" id="PF05592"/>
    </source>
</evidence>
<reference evidence="9" key="1">
    <citation type="journal article" date="2019" name="Int. J. Syst. Evol. Microbiol.">
        <title>The Global Catalogue of Microorganisms (GCM) 10K type strain sequencing project: providing services to taxonomists for standard genome sequencing and annotation.</title>
        <authorList>
            <consortium name="The Broad Institute Genomics Platform"/>
            <consortium name="The Broad Institute Genome Sequencing Center for Infectious Disease"/>
            <person name="Wu L."/>
            <person name="Ma J."/>
        </authorList>
    </citation>
    <scope>NUCLEOTIDE SEQUENCE [LARGE SCALE GENOMIC DNA]</scope>
    <source>
        <strain evidence="9">CGMCC 1.16275</strain>
    </source>
</reference>
<organism evidence="8 9">
    <name type="scientific">Sphingomonas tabacisoli</name>
    <dbReference type="NCBI Taxonomy" id="2249466"/>
    <lineage>
        <taxon>Bacteria</taxon>
        <taxon>Pseudomonadati</taxon>
        <taxon>Pseudomonadota</taxon>
        <taxon>Alphaproteobacteria</taxon>
        <taxon>Sphingomonadales</taxon>
        <taxon>Sphingomonadaceae</taxon>
        <taxon>Sphingomonas</taxon>
    </lineage>
</organism>
<evidence type="ECO:0000259" key="6">
    <source>
        <dbReference type="Pfam" id="PF17389"/>
    </source>
</evidence>
<dbReference type="InterPro" id="IPR016007">
    <property type="entry name" value="Alpha_rhamnosid"/>
</dbReference>